<comment type="caution">
    <text evidence="1">The sequence shown here is derived from an EMBL/GenBank/DDBJ whole genome shotgun (WGS) entry which is preliminary data.</text>
</comment>
<dbReference type="EMBL" id="QFRI01000001">
    <property type="protein sequence ID" value="PWH84376.1"/>
    <property type="molecule type" value="Genomic_DNA"/>
</dbReference>
<proteinExistence type="predicted"/>
<dbReference type="OrthoDB" id="1122180at2"/>
<evidence type="ECO:0000313" key="2">
    <source>
        <dbReference type="Proteomes" id="UP000245375"/>
    </source>
</evidence>
<dbReference type="RefSeq" id="WP_109352379.1">
    <property type="nucleotide sequence ID" value="NZ_QFRI01000001.1"/>
</dbReference>
<dbReference type="Proteomes" id="UP000245375">
    <property type="component" value="Unassembled WGS sequence"/>
</dbReference>
<name>A0A2U2X9B4_9FLAO</name>
<evidence type="ECO:0000313" key="1">
    <source>
        <dbReference type="EMBL" id="PWH84376.1"/>
    </source>
</evidence>
<reference evidence="1" key="2">
    <citation type="submission" date="2018-05" db="EMBL/GenBank/DDBJ databases">
        <authorList>
            <person name="Lanie J.A."/>
            <person name="Ng W.-L."/>
            <person name="Kazmierczak K.M."/>
            <person name="Andrzejewski T.M."/>
            <person name="Davidsen T.M."/>
            <person name="Wayne K.J."/>
            <person name="Tettelin H."/>
            <person name="Glass J.I."/>
            <person name="Rusch D."/>
            <person name="Podicherti R."/>
            <person name="Tsui H.-C.T."/>
            <person name="Winkler M.E."/>
        </authorList>
    </citation>
    <scope>NUCLEOTIDE SEQUENCE [LARGE SCALE GENOMIC DNA]</scope>
    <source>
        <strain evidence="1">ZY111</strain>
    </source>
</reference>
<dbReference type="AlphaFoldDB" id="A0A2U2X9B4"/>
<organism evidence="1 2">
    <name type="scientific">Algibacter marinivivus</name>
    <dbReference type="NCBI Taxonomy" id="2100723"/>
    <lineage>
        <taxon>Bacteria</taxon>
        <taxon>Pseudomonadati</taxon>
        <taxon>Bacteroidota</taxon>
        <taxon>Flavobacteriia</taxon>
        <taxon>Flavobacteriales</taxon>
        <taxon>Flavobacteriaceae</taxon>
        <taxon>Algibacter</taxon>
    </lineage>
</organism>
<protein>
    <submittedName>
        <fullName evidence="1">Uncharacterized protein</fullName>
    </submittedName>
</protein>
<reference evidence="1" key="1">
    <citation type="submission" date="2018-05" db="EMBL/GenBank/DDBJ databases">
        <title>Algibacter marinivivus sp. nov., isolated from sample around a algae.</title>
        <authorList>
            <person name="Zhong X."/>
        </authorList>
    </citation>
    <scope>NUCLEOTIDE SEQUENCE [LARGE SCALE GENOMIC DNA]</scope>
    <source>
        <strain evidence="1">ZY111</strain>
    </source>
</reference>
<gene>
    <name evidence="1" type="ORF">DIS18_07525</name>
</gene>
<sequence>MKTKILTLIIVITTTCVVNAQKINTEKVFGGYKYTQNNELISIGDLVSIMENNTKALEILKKGRTNRSLSGVLGFAGGALIGWPIGTSIGGGDANWTLAGIGAGLVVVAIPISSSSNKKINQAVEMYNASLSGTSYNNFKPEFKIIANTSGVGLSMNF</sequence>
<accession>A0A2U2X9B4</accession>
<keyword evidence="2" id="KW-1185">Reference proteome</keyword>